<name>A0A166GFL3_9AGAM</name>
<feature type="region of interest" description="Disordered" evidence="1">
    <location>
        <begin position="59"/>
        <end position="85"/>
    </location>
</feature>
<evidence type="ECO:0000313" key="2">
    <source>
        <dbReference type="EMBL" id="KZT41637.1"/>
    </source>
</evidence>
<dbReference type="Proteomes" id="UP000076798">
    <property type="component" value="Unassembled WGS sequence"/>
</dbReference>
<sequence>MGGIIGILALCLLLWILGRRTRRNRRIPPSSPWLGPPFPSQPPPRLLPITISKYDRDRMSERPVVSAGAPGRVSEQNPTLRQEDEVRSLGARLLAFMRTQRHSSQSAWSQAPPAYPQP</sequence>
<feature type="region of interest" description="Disordered" evidence="1">
    <location>
        <begin position="25"/>
        <end position="45"/>
    </location>
</feature>
<dbReference type="AlphaFoldDB" id="A0A166GFL3"/>
<gene>
    <name evidence="2" type="ORF">SISSUDRAFT_265639</name>
</gene>
<keyword evidence="3" id="KW-1185">Reference proteome</keyword>
<organism evidence="2 3">
    <name type="scientific">Sistotremastrum suecicum HHB10207 ss-3</name>
    <dbReference type="NCBI Taxonomy" id="1314776"/>
    <lineage>
        <taxon>Eukaryota</taxon>
        <taxon>Fungi</taxon>
        <taxon>Dikarya</taxon>
        <taxon>Basidiomycota</taxon>
        <taxon>Agaricomycotina</taxon>
        <taxon>Agaricomycetes</taxon>
        <taxon>Sistotremastrales</taxon>
        <taxon>Sistotremastraceae</taxon>
        <taxon>Sistotremastrum</taxon>
    </lineage>
</organism>
<protein>
    <submittedName>
        <fullName evidence="2">Uncharacterized protein</fullName>
    </submittedName>
</protein>
<feature type="compositionally biased region" description="Pro residues" evidence="1">
    <location>
        <begin position="29"/>
        <end position="45"/>
    </location>
</feature>
<evidence type="ECO:0000313" key="3">
    <source>
        <dbReference type="Proteomes" id="UP000076798"/>
    </source>
</evidence>
<accession>A0A166GFL3</accession>
<dbReference type="EMBL" id="KV428020">
    <property type="protein sequence ID" value="KZT41637.1"/>
    <property type="molecule type" value="Genomic_DNA"/>
</dbReference>
<reference evidence="2 3" key="1">
    <citation type="journal article" date="2016" name="Mol. Biol. Evol.">
        <title>Comparative Genomics of Early-Diverging Mushroom-Forming Fungi Provides Insights into the Origins of Lignocellulose Decay Capabilities.</title>
        <authorList>
            <person name="Nagy L.G."/>
            <person name="Riley R."/>
            <person name="Tritt A."/>
            <person name="Adam C."/>
            <person name="Daum C."/>
            <person name="Floudas D."/>
            <person name="Sun H."/>
            <person name="Yadav J.S."/>
            <person name="Pangilinan J."/>
            <person name="Larsson K.H."/>
            <person name="Matsuura K."/>
            <person name="Barry K."/>
            <person name="Labutti K."/>
            <person name="Kuo R."/>
            <person name="Ohm R.A."/>
            <person name="Bhattacharya S.S."/>
            <person name="Shirouzu T."/>
            <person name="Yoshinaga Y."/>
            <person name="Martin F.M."/>
            <person name="Grigoriev I.V."/>
            <person name="Hibbett D.S."/>
        </authorList>
    </citation>
    <scope>NUCLEOTIDE SEQUENCE [LARGE SCALE GENOMIC DNA]</scope>
    <source>
        <strain evidence="2 3">HHB10207 ss-3</strain>
    </source>
</reference>
<proteinExistence type="predicted"/>
<evidence type="ECO:0000256" key="1">
    <source>
        <dbReference type="SAM" id="MobiDB-lite"/>
    </source>
</evidence>